<comment type="caution">
    <text evidence="1">The sequence shown here is derived from an EMBL/GenBank/DDBJ whole genome shotgun (WGS) entry which is preliminary data.</text>
</comment>
<evidence type="ECO:0008006" key="3">
    <source>
        <dbReference type="Google" id="ProtNLM"/>
    </source>
</evidence>
<protein>
    <recommendedName>
        <fullName evidence="3">HNH endonuclease</fullName>
    </recommendedName>
</protein>
<dbReference type="EMBL" id="QKZN01000004">
    <property type="protein sequence ID" value="PZX29456.1"/>
    <property type="molecule type" value="Genomic_DNA"/>
</dbReference>
<sequence length="219" mass="24432">MPRTFKNDLTGKVFSLLTVLEFVPDDSDYSKWRVRCACGTVKTVMGQSLIRGMTISCGCEGLRRRAARTVTHGQAGPKRRTRAYRIWANMMDRCEWGGNARSFADYGAKGIRVCERWHKFENFFEDMGNPPDGMSLDRVNNKGGYEPGNCRWATRLQQALNTSRTVKVVFGGVVREVHFLCAELGISRGALRSRAMRRGGNYAEALRSMGFAATEAGAA</sequence>
<gene>
    <name evidence="1" type="ORF">C7416_104461</name>
</gene>
<name>A0A2W7P2C2_9BURK</name>
<dbReference type="AlphaFoldDB" id="A0A2W7P2C2"/>
<accession>A0A2W7P2C2</accession>
<organism evidence="1 2">
    <name type="scientific">Cupriavidus phytorum</name>
    <dbReference type="NCBI Taxonomy" id="3024399"/>
    <lineage>
        <taxon>Bacteria</taxon>
        <taxon>Pseudomonadati</taxon>
        <taxon>Pseudomonadota</taxon>
        <taxon>Betaproteobacteria</taxon>
        <taxon>Burkholderiales</taxon>
        <taxon>Burkholderiaceae</taxon>
        <taxon>Cupriavidus</taxon>
    </lineage>
</organism>
<reference evidence="1" key="1">
    <citation type="submission" date="2018-06" db="EMBL/GenBank/DDBJ databases">
        <title>Genomic Encyclopedia of Type Strains, Phase IV (KMG-V): Genome sequencing to study the core and pangenomes of soil and plant-associated prokaryotes.</title>
        <authorList>
            <person name="Whitman W."/>
        </authorList>
    </citation>
    <scope>NUCLEOTIDE SEQUENCE [LARGE SCALE GENOMIC DNA]</scope>
    <source>
        <strain evidence="1">MLR2-44</strain>
    </source>
</reference>
<evidence type="ECO:0000313" key="2">
    <source>
        <dbReference type="Proteomes" id="UP000249638"/>
    </source>
</evidence>
<proteinExistence type="predicted"/>
<evidence type="ECO:0000313" key="1">
    <source>
        <dbReference type="EMBL" id="PZX29456.1"/>
    </source>
</evidence>
<keyword evidence="2" id="KW-1185">Reference proteome</keyword>
<dbReference type="Proteomes" id="UP000249638">
    <property type="component" value="Unassembled WGS sequence"/>
</dbReference>